<keyword evidence="3" id="KW-1185">Reference proteome</keyword>
<dbReference type="GO" id="GO:0004674">
    <property type="term" value="F:protein serine/threonine kinase activity"/>
    <property type="evidence" value="ECO:0007669"/>
    <property type="project" value="InterPro"/>
</dbReference>
<evidence type="ECO:0000259" key="1">
    <source>
        <dbReference type="PROSITE" id="PS50011"/>
    </source>
</evidence>
<dbReference type="GO" id="GO:0051082">
    <property type="term" value="F:unfolded protein binding"/>
    <property type="evidence" value="ECO:0007669"/>
    <property type="project" value="TreeGrafter"/>
</dbReference>
<dbReference type="PROSITE" id="PS50011">
    <property type="entry name" value="PROTEIN_KINASE_DOM"/>
    <property type="match status" value="1"/>
</dbReference>
<dbReference type="InterPro" id="IPR011009">
    <property type="entry name" value="Kinase-like_dom_sf"/>
</dbReference>
<dbReference type="GO" id="GO:1990604">
    <property type="term" value="C:IRE1-TRAF2-ASK1 complex"/>
    <property type="evidence" value="ECO:0007669"/>
    <property type="project" value="TreeGrafter"/>
</dbReference>
<dbReference type="GO" id="GO:0070059">
    <property type="term" value="P:intrinsic apoptotic signaling pathway in response to endoplasmic reticulum stress"/>
    <property type="evidence" value="ECO:0007669"/>
    <property type="project" value="TreeGrafter"/>
</dbReference>
<dbReference type="GO" id="GO:0036498">
    <property type="term" value="P:IRE1-mediated unfolded protein response"/>
    <property type="evidence" value="ECO:0007669"/>
    <property type="project" value="TreeGrafter"/>
</dbReference>
<evidence type="ECO:0000313" key="2">
    <source>
        <dbReference type="EMBL" id="OCL09394.1"/>
    </source>
</evidence>
<dbReference type="Gene3D" id="1.10.510.10">
    <property type="entry name" value="Transferase(Phosphotransferase) domain 1"/>
    <property type="match status" value="1"/>
</dbReference>
<dbReference type="SUPFAM" id="SSF56112">
    <property type="entry name" value="Protein kinase-like (PK-like)"/>
    <property type="match status" value="1"/>
</dbReference>
<dbReference type="EMBL" id="KV749458">
    <property type="protein sequence ID" value="OCL09394.1"/>
    <property type="molecule type" value="Genomic_DNA"/>
</dbReference>
<reference evidence="2 3" key="1">
    <citation type="journal article" date="2016" name="Nat. Commun.">
        <title>Ectomycorrhizal ecology is imprinted in the genome of the dominant symbiotic fungus Cenococcum geophilum.</title>
        <authorList>
            <consortium name="DOE Joint Genome Institute"/>
            <person name="Peter M."/>
            <person name="Kohler A."/>
            <person name="Ohm R.A."/>
            <person name="Kuo A."/>
            <person name="Krutzmann J."/>
            <person name="Morin E."/>
            <person name="Arend M."/>
            <person name="Barry K.W."/>
            <person name="Binder M."/>
            <person name="Choi C."/>
            <person name="Clum A."/>
            <person name="Copeland A."/>
            <person name="Grisel N."/>
            <person name="Haridas S."/>
            <person name="Kipfer T."/>
            <person name="LaButti K."/>
            <person name="Lindquist E."/>
            <person name="Lipzen A."/>
            <person name="Maire R."/>
            <person name="Meier B."/>
            <person name="Mihaltcheva S."/>
            <person name="Molinier V."/>
            <person name="Murat C."/>
            <person name="Poggeler S."/>
            <person name="Quandt C.A."/>
            <person name="Sperisen C."/>
            <person name="Tritt A."/>
            <person name="Tisserant E."/>
            <person name="Crous P.W."/>
            <person name="Henrissat B."/>
            <person name="Nehls U."/>
            <person name="Egli S."/>
            <person name="Spatafora J.W."/>
            <person name="Grigoriev I.V."/>
            <person name="Martin F.M."/>
        </authorList>
    </citation>
    <scope>NUCLEOTIDE SEQUENCE [LARGE SCALE GENOMIC DNA]</scope>
    <source>
        <strain evidence="2 3">CBS 207.34</strain>
    </source>
</reference>
<protein>
    <recommendedName>
        <fullName evidence="1">Protein kinase domain-containing protein</fullName>
    </recommendedName>
</protein>
<sequence length="244" mass="27632">MGYTHNLEGEFLRSTFSFIDGQDNVYSGQAPIRVGLLSSEDFRKSLKRVPDENVYPKPPAEITIVSIEAMGNVYIKRPKLVSYEELVGEELGRKDLVAEMLLEEVKTLEFLMRNPHPNFVRYHGCIVRRDRITGLVLDRYPITLADRVKEGAQGFKKGSWVEAIESGVKHLHSLGLAHNDLNPANIMFNEDDNPIIIDFGSCKPFGESLISAGTPGWIDEEFTTSEQRHDEIALGKIRTWLEEK</sequence>
<proteinExistence type="predicted"/>
<gene>
    <name evidence="2" type="ORF">AOQ84DRAFT_291322</name>
</gene>
<dbReference type="Pfam" id="PF00069">
    <property type="entry name" value="Pkinase"/>
    <property type="match status" value="1"/>
</dbReference>
<name>A0A8E2JUA5_9PEZI</name>
<organism evidence="2 3">
    <name type="scientific">Glonium stellatum</name>
    <dbReference type="NCBI Taxonomy" id="574774"/>
    <lineage>
        <taxon>Eukaryota</taxon>
        <taxon>Fungi</taxon>
        <taxon>Dikarya</taxon>
        <taxon>Ascomycota</taxon>
        <taxon>Pezizomycotina</taxon>
        <taxon>Dothideomycetes</taxon>
        <taxon>Pleosporomycetidae</taxon>
        <taxon>Gloniales</taxon>
        <taxon>Gloniaceae</taxon>
        <taxon>Glonium</taxon>
    </lineage>
</organism>
<dbReference type="InterPro" id="IPR045133">
    <property type="entry name" value="IRE1/2-like"/>
</dbReference>
<dbReference type="GO" id="GO:0004521">
    <property type="term" value="F:RNA endonuclease activity"/>
    <property type="evidence" value="ECO:0007669"/>
    <property type="project" value="InterPro"/>
</dbReference>
<dbReference type="SMART" id="SM00220">
    <property type="entry name" value="S_TKc"/>
    <property type="match status" value="1"/>
</dbReference>
<accession>A0A8E2JUA5</accession>
<dbReference type="OrthoDB" id="4062651at2759"/>
<dbReference type="AlphaFoldDB" id="A0A8E2JUA5"/>
<feature type="domain" description="Protein kinase" evidence="1">
    <location>
        <begin position="59"/>
        <end position="244"/>
    </location>
</feature>
<dbReference type="GO" id="GO:0005524">
    <property type="term" value="F:ATP binding"/>
    <property type="evidence" value="ECO:0007669"/>
    <property type="project" value="InterPro"/>
</dbReference>
<dbReference type="PANTHER" id="PTHR13954">
    <property type="entry name" value="IRE1-RELATED"/>
    <property type="match status" value="1"/>
</dbReference>
<dbReference type="InterPro" id="IPR000719">
    <property type="entry name" value="Prot_kinase_dom"/>
</dbReference>
<dbReference type="Proteomes" id="UP000250140">
    <property type="component" value="Unassembled WGS sequence"/>
</dbReference>
<evidence type="ECO:0000313" key="3">
    <source>
        <dbReference type="Proteomes" id="UP000250140"/>
    </source>
</evidence>
<dbReference type="PANTHER" id="PTHR13954:SF6">
    <property type="entry name" value="NON-SPECIFIC SERINE_THREONINE PROTEIN KINASE"/>
    <property type="match status" value="1"/>
</dbReference>